<keyword evidence="6" id="KW-0804">Transcription</keyword>
<dbReference type="PROSITE" id="PS51857">
    <property type="entry name" value="CSD_2"/>
    <property type="match status" value="1"/>
</dbReference>
<evidence type="ECO:0000256" key="1">
    <source>
        <dbReference type="ARBA" id="ARBA00004496"/>
    </source>
</evidence>
<evidence type="ECO:0000313" key="8">
    <source>
        <dbReference type="EMBL" id="RBO93600.1"/>
    </source>
</evidence>
<dbReference type="GO" id="GO:0003677">
    <property type="term" value="F:DNA binding"/>
    <property type="evidence" value="ECO:0007669"/>
    <property type="project" value="UniProtKB-KW"/>
</dbReference>
<proteinExistence type="predicted"/>
<comment type="subcellular location">
    <subcellularLocation>
        <location evidence="1">Cytoplasm</location>
    </subcellularLocation>
</comment>
<dbReference type="EMBL" id="QNRE01000002">
    <property type="protein sequence ID" value="RBO93600.1"/>
    <property type="molecule type" value="Genomic_DNA"/>
</dbReference>
<keyword evidence="4" id="KW-0238">DNA-binding</keyword>
<dbReference type="SUPFAM" id="SSF50249">
    <property type="entry name" value="Nucleic acid-binding proteins"/>
    <property type="match status" value="1"/>
</dbReference>
<dbReference type="Pfam" id="PF00313">
    <property type="entry name" value="CSD"/>
    <property type="match status" value="1"/>
</dbReference>
<dbReference type="RefSeq" id="WP_067514425.1">
    <property type="nucleotide sequence ID" value="NZ_CP107943.1"/>
</dbReference>
<dbReference type="InterPro" id="IPR012340">
    <property type="entry name" value="NA-bd_OB-fold"/>
</dbReference>
<dbReference type="InterPro" id="IPR002059">
    <property type="entry name" value="CSP_DNA-bd"/>
</dbReference>
<feature type="domain" description="CSD" evidence="7">
    <location>
        <begin position="11"/>
        <end position="77"/>
    </location>
</feature>
<reference evidence="8 9" key="1">
    <citation type="submission" date="2018-06" db="EMBL/GenBank/DDBJ databases">
        <title>Genomic Encyclopedia of Type Strains, Phase IV (KMG-IV): sequencing the most valuable type-strain genomes for metagenomic binning, comparative biology and taxonomic classification.</title>
        <authorList>
            <person name="Goeker M."/>
        </authorList>
    </citation>
    <scope>NUCLEOTIDE SEQUENCE [LARGE SCALE GENOMIC DNA]</scope>
    <source>
        <strain evidence="8 9">DSM 44599</strain>
    </source>
</reference>
<dbReference type="CDD" id="cd04458">
    <property type="entry name" value="CSP_CDS"/>
    <property type="match status" value="1"/>
</dbReference>
<comment type="caution">
    <text evidence="8">The sequence shown here is derived from an EMBL/GenBank/DDBJ whole genome shotgun (WGS) entry which is preliminary data.</text>
</comment>
<dbReference type="PANTHER" id="PTHR46565:SF20">
    <property type="entry name" value="COLD SHOCK DOMAIN-CONTAINING PROTEIN 4"/>
    <property type="match status" value="1"/>
</dbReference>
<sequence length="84" mass="9096">MTPARSGTVSWSRGTVAWFDAPKGFGFITADGDPRALVYVDFSCIEMAGYRTLVEGQRVEFLRSRHRSEAAAVRVSAASGRIAA</sequence>
<dbReference type="STRING" id="1210090.GCA_001613185_06858"/>
<dbReference type="SMART" id="SM00357">
    <property type="entry name" value="CSP"/>
    <property type="match status" value="1"/>
</dbReference>
<protein>
    <submittedName>
        <fullName evidence="8">CspA family cold shock protein</fullName>
    </submittedName>
</protein>
<dbReference type="PRINTS" id="PR00050">
    <property type="entry name" value="COLDSHOCK"/>
</dbReference>
<organism evidence="8 9">
    <name type="scientific">Nocardia puris</name>
    <dbReference type="NCBI Taxonomy" id="208602"/>
    <lineage>
        <taxon>Bacteria</taxon>
        <taxon>Bacillati</taxon>
        <taxon>Actinomycetota</taxon>
        <taxon>Actinomycetes</taxon>
        <taxon>Mycobacteriales</taxon>
        <taxon>Nocardiaceae</taxon>
        <taxon>Nocardia</taxon>
    </lineage>
</organism>
<accession>A0A366DU33</accession>
<dbReference type="GO" id="GO:0005737">
    <property type="term" value="C:cytoplasm"/>
    <property type="evidence" value="ECO:0007669"/>
    <property type="project" value="UniProtKB-SubCell"/>
</dbReference>
<dbReference type="Proteomes" id="UP000252586">
    <property type="component" value="Unassembled WGS sequence"/>
</dbReference>
<evidence type="ECO:0000256" key="3">
    <source>
        <dbReference type="ARBA" id="ARBA00023015"/>
    </source>
</evidence>
<keyword evidence="3" id="KW-0805">Transcription regulation</keyword>
<keyword evidence="9" id="KW-1185">Reference proteome</keyword>
<evidence type="ECO:0000256" key="2">
    <source>
        <dbReference type="ARBA" id="ARBA00022490"/>
    </source>
</evidence>
<evidence type="ECO:0000256" key="6">
    <source>
        <dbReference type="ARBA" id="ARBA00023163"/>
    </source>
</evidence>
<keyword evidence="2" id="KW-0963">Cytoplasm</keyword>
<dbReference type="InterPro" id="IPR011129">
    <property type="entry name" value="CSD"/>
</dbReference>
<evidence type="ECO:0000256" key="4">
    <source>
        <dbReference type="ARBA" id="ARBA00023125"/>
    </source>
</evidence>
<name>A0A366DU33_9NOCA</name>
<dbReference type="PANTHER" id="PTHR46565">
    <property type="entry name" value="COLD SHOCK DOMAIN PROTEIN 2"/>
    <property type="match status" value="1"/>
</dbReference>
<gene>
    <name evidence="8" type="ORF">DFR74_10216</name>
</gene>
<evidence type="ECO:0000259" key="7">
    <source>
        <dbReference type="PROSITE" id="PS51857"/>
    </source>
</evidence>
<evidence type="ECO:0000256" key="5">
    <source>
        <dbReference type="ARBA" id="ARBA00023159"/>
    </source>
</evidence>
<keyword evidence="5" id="KW-0010">Activator</keyword>
<dbReference type="AlphaFoldDB" id="A0A366DU33"/>
<dbReference type="InterPro" id="IPR012156">
    <property type="entry name" value="Cold_shock_CspA"/>
</dbReference>
<dbReference type="OrthoDB" id="4551220at2"/>
<dbReference type="Gene3D" id="2.40.50.140">
    <property type="entry name" value="Nucleic acid-binding proteins"/>
    <property type="match status" value="1"/>
</dbReference>
<dbReference type="PIRSF" id="PIRSF002599">
    <property type="entry name" value="Cold_shock_A"/>
    <property type="match status" value="1"/>
</dbReference>
<evidence type="ECO:0000313" key="9">
    <source>
        <dbReference type="Proteomes" id="UP000252586"/>
    </source>
</evidence>